<keyword evidence="5 6" id="KW-0472">Membrane</keyword>
<dbReference type="PANTHER" id="PTHR43124">
    <property type="entry name" value="PURINE EFFLUX PUMP PBUE"/>
    <property type="match status" value="1"/>
</dbReference>
<feature type="transmembrane region" description="Helical" evidence="6">
    <location>
        <begin position="219"/>
        <end position="240"/>
    </location>
</feature>
<evidence type="ECO:0000256" key="1">
    <source>
        <dbReference type="ARBA" id="ARBA00004651"/>
    </source>
</evidence>
<dbReference type="RefSeq" id="WP_137274966.1">
    <property type="nucleotide sequence ID" value="NZ_QKNX01000001.1"/>
</dbReference>
<feature type="transmembrane region" description="Helical" evidence="6">
    <location>
        <begin position="7"/>
        <end position="32"/>
    </location>
</feature>
<dbReference type="OrthoDB" id="117970at2157"/>
<dbReference type="PANTHER" id="PTHR43124:SF3">
    <property type="entry name" value="CHLORAMPHENICOL EFFLUX PUMP RV0191"/>
    <property type="match status" value="1"/>
</dbReference>
<feature type="transmembrane region" description="Helical" evidence="6">
    <location>
        <begin position="161"/>
        <end position="179"/>
    </location>
</feature>
<feature type="transmembrane region" description="Helical" evidence="6">
    <location>
        <begin position="101"/>
        <end position="119"/>
    </location>
</feature>
<reference evidence="8 9" key="1">
    <citation type="submission" date="2019-04" db="EMBL/GenBank/DDBJ databases">
        <title>Natronomonas sp. F20-122 a newhaloarchaeon isolated from a saline saltern of Isla Bacuta, Huelva, Spain.</title>
        <authorList>
            <person name="Duran-Viseras A."/>
            <person name="Sanchez-Porro C."/>
            <person name="Ventosa A."/>
        </authorList>
    </citation>
    <scope>NUCLEOTIDE SEQUENCE [LARGE SCALE GENOMIC DNA]</scope>
    <source>
        <strain evidence="8 9">F20-122</strain>
    </source>
</reference>
<feature type="transmembrane region" description="Helical" evidence="6">
    <location>
        <begin position="312"/>
        <end position="337"/>
    </location>
</feature>
<keyword evidence="9" id="KW-1185">Reference proteome</keyword>
<feature type="domain" description="Major facilitator superfamily (MFS) profile" evidence="7">
    <location>
        <begin position="6"/>
        <end position="403"/>
    </location>
</feature>
<evidence type="ECO:0000256" key="2">
    <source>
        <dbReference type="ARBA" id="ARBA00022475"/>
    </source>
</evidence>
<dbReference type="Gene3D" id="1.20.1250.20">
    <property type="entry name" value="MFS general substrate transporter like domains"/>
    <property type="match status" value="2"/>
</dbReference>
<dbReference type="EMBL" id="QKNX01000001">
    <property type="protein sequence ID" value="TKR27665.1"/>
    <property type="molecule type" value="Genomic_DNA"/>
</dbReference>
<keyword evidence="4 6" id="KW-1133">Transmembrane helix</keyword>
<dbReference type="PROSITE" id="PS50850">
    <property type="entry name" value="MFS"/>
    <property type="match status" value="1"/>
</dbReference>
<dbReference type="InterPro" id="IPR020846">
    <property type="entry name" value="MFS_dom"/>
</dbReference>
<evidence type="ECO:0000256" key="4">
    <source>
        <dbReference type="ARBA" id="ARBA00022989"/>
    </source>
</evidence>
<name>A0A4U5JFV5_9EURY</name>
<evidence type="ECO:0000259" key="7">
    <source>
        <dbReference type="PROSITE" id="PS50850"/>
    </source>
</evidence>
<feature type="transmembrane region" description="Helical" evidence="6">
    <location>
        <begin position="131"/>
        <end position="149"/>
    </location>
</feature>
<evidence type="ECO:0000313" key="8">
    <source>
        <dbReference type="EMBL" id="TKR27665.1"/>
    </source>
</evidence>
<dbReference type="GO" id="GO:0005886">
    <property type="term" value="C:plasma membrane"/>
    <property type="evidence" value="ECO:0007669"/>
    <property type="project" value="UniProtKB-SubCell"/>
</dbReference>
<evidence type="ECO:0000256" key="5">
    <source>
        <dbReference type="ARBA" id="ARBA00023136"/>
    </source>
</evidence>
<evidence type="ECO:0000256" key="3">
    <source>
        <dbReference type="ARBA" id="ARBA00022692"/>
    </source>
</evidence>
<feature type="transmembrane region" description="Helical" evidence="6">
    <location>
        <begin position="252"/>
        <end position="272"/>
    </location>
</feature>
<keyword evidence="2" id="KW-1003">Cell membrane</keyword>
<dbReference type="InterPro" id="IPR036259">
    <property type="entry name" value="MFS_trans_sf"/>
</dbReference>
<dbReference type="Pfam" id="PF07690">
    <property type="entry name" value="MFS_1"/>
    <property type="match status" value="1"/>
</dbReference>
<dbReference type="Proteomes" id="UP000308037">
    <property type="component" value="Unassembled WGS sequence"/>
</dbReference>
<accession>A0A4U5JFV5</accession>
<dbReference type="InterPro" id="IPR050189">
    <property type="entry name" value="MFS_Efflux_Transporters"/>
</dbReference>
<keyword evidence="3 6" id="KW-0812">Transmembrane</keyword>
<dbReference type="AlphaFoldDB" id="A0A4U5JFV5"/>
<feature type="transmembrane region" description="Helical" evidence="6">
    <location>
        <begin position="284"/>
        <end position="306"/>
    </location>
</feature>
<feature type="transmembrane region" description="Helical" evidence="6">
    <location>
        <begin position="38"/>
        <end position="59"/>
    </location>
</feature>
<comment type="caution">
    <text evidence="8">The sequence shown here is derived from an EMBL/GenBank/DDBJ whole genome shotgun (WGS) entry which is preliminary data.</text>
</comment>
<gene>
    <name evidence="8" type="ORF">DM868_00820</name>
</gene>
<organism evidence="8 9">
    <name type="scientific">Natronomonas salsuginis</name>
    <dbReference type="NCBI Taxonomy" id="2217661"/>
    <lineage>
        <taxon>Archaea</taxon>
        <taxon>Methanobacteriati</taxon>
        <taxon>Methanobacteriota</taxon>
        <taxon>Stenosarchaea group</taxon>
        <taxon>Halobacteria</taxon>
        <taxon>Halobacteriales</taxon>
        <taxon>Natronomonadaceae</taxon>
        <taxon>Natronomonas</taxon>
    </lineage>
</organism>
<proteinExistence type="predicted"/>
<dbReference type="InterPro" id="IPR011701">
    <property type="entry name" value="MFS"/>
</dbReference>
<protein>
    <submittedName>
        <fullName evidence="8">MFS transporter</fullName>
    </submittedName>
</protein>
<evidence type="ECO:0000256" key="6">
    <source>
        <dbReference type="SAM" id="Phobius"/>
    </source>
</evidence>
<sequence>MTSRRQWITLGLATFTRFSGAILMGTVLAVIVEARASAFAAGLVGTAYYAGLMLFSPFWGAFADITGRRRLVLIVTGIGGLLAVLPLLVADSVPVAIGSRGVYAAFLAGFAPVALTIASHHGGTAGRGRSIGLFNSARSGGFAFGYVVSGALLEYVTPVDIYWAIAAITAVSTVALVAVSDPTPTPARDVSVGELIAETRRRLFPAPSDRGHLHRNGLAWLYVAVTLRNVAVLGIMAIIAPYLISVVGVAEFTMGVLLAFNHGSQTGFMYALGIVSDRTGRKPLVVVGMAGSAVFALLAAGLTLVPPGSLRLVFGAGTFVVLGASFSAMTIGGLAFISDVSPEGRESELMGIRETARGIGGVAGPAAVGAVATLSSYEAAFAAASLLAVVATVVVARGLRETYDGETGRVVVDP</sequence>
<evidence type="ECO:0000313" key="9">
    <source>
        <dbReference type="Proteomes" id="UP000308037"/>
    </source>
</evidence>
<dbReference type="SUPFAM" id="SSF103473">
    <property type="entry name" value="MFS general substrate transporter"/>
    <property type="match status" value="1"/>
</dbReference>
<feature type="transmembrane region" description="Helical" evidence="6">
    <location>
        <begin position="71"/>
        <end position="89"/>
    </location>
</feature>
<feature type="transmembrane region" description="Helical" evidence="6">
    <location>
        <begin position="358"/>
        <end position="374"/>
    </location>
</feature>
<dbReference type="GO" id="GO:0022857">
    <property type="term" value="F:transmembrane transporter activity"/>
    <property type="evidence" value="ECO:0007669"/>
    <property type="project" value="InterPro"/>
</dbReference>
<comment type="subcellular location">
    <subcellularLocation>
        <location evidence="1">Cell membrane</location>
        <topology evidence="1">Multi-pass membrane protein</topology>
    </subcellularLocation>
</comment>
<feature type="transmembrane region" description="Helical" evidence="6">
    <location>
        <begin position="380"/>
        <end position="399"/>
    </location>
</feature>